<evidence type="ECO:0000313" key="1">
    <source>
        <dbReference type="EMBL" id="MBB6262090.1"/>
    </source>
</evidence>
<evidence type="ECO:0000313" key="2">
    <source>
        <dbReference type="Proteomes" id="UP000555393"/>
    </source>
</evidence>
<dbReference type="AlphaFoldDB" id="A0A841LZ26"/>
<organism evidence="1 2">
    <name type="scientific">Paenochrobactrum gallinarii</name>
    <dbReference type="NCBI Taxonomy" id="643673"/>
    <lineage>
        <taxon>Bacteria</taxon>
        <taxon>Pseudomonadati</taxon>
        <taxon>Pseudomonadota</taxon>
        <taxon>Alphaproteobacteria</taxon>
        <taxon>Hyphomicrobiales</taxon>
        <taxon>Brucellaceae</taxon>
        <taxon>Paenochrobactrum</taxon>
    </lineage>
</organism>
<dbReference type="EMBL" id="JACIIU010000016">
    <property type="protein sequence ID" value="MBB6262090.1"/>
    <property type="molecule type" value="Genomic_DNA"/>
</dbReference>
<dbReference type="Proteomes" id="UP000555393">
    <property type="component" value="Unassembled WGS sequence"/>
</dbReference>
<protein>
    <submittedName>
        <fullName evidence="1">Uncharacterized protein</fullName>
    </submittedName>
</protein>
<name>A0A841LZ26_9HYPH</name>
<keyword evidence="2" id="KW-1185">Reference proteome</keyword>
<proteinExistence type="predicted"/>
<accession>A0A841LZ26</accession>
<reference evidence="1 2" key="1">
    <citation type="submission" date="2020-08" db="EMBL/GenBank/DDBJ databases">
        <title>Genomic Encyclopedia of Type Strains, Phase IV (KMG-IV): sequencing the most valuable type-strain genomes for metagenomic binning, comparative biology and taxonomic classification.</title>
        <authorList>
            <person name="Goeker M."/>
        </authorList>
    </citation>
    <scope>NUCLEOTIDE SEQUENCE [LARGE SCALE GENOMIC DNA]</scope>
    <source>
        <strain evidence="1 2">DSM 22336</strain>
    </source>
</reference>
<sequence length="31" mass="3277">MSTSEIGLQAQSFSLAYGSYFHTDGCGLSCD</sequence>
<gene>
    <name evidence="1" type="ORF">FHS77_002658</name>
</gene>
<comment type="caution">
    <text evidence="1">The sequence shown here is derived from an EMBL/GenBank/DDBJ whole genome shotgun (WGS) entry which is preliminary data.</text>
</comment>